<dbReference type="AlphaFoldDB" id="A0A4Q2DU00"/>
<sequence length="408" mass="42795">MHSEALIFSEDNPVPTRRIGTADIVGFGMDGVSVLRNNIHPTVQRPIASFGYNAGGWRNEDHVRLVGDTTGNGRSDIVGFGEHGVVVSYNNGSSNFSPPSLVLGGEFGAGAEAGRWKVDEHVRYAADLLKRGYVDIIGFGDAGVLVSLNNGNGTFATPHLALPQFGFSAGGYRRERHLRFLADVTGDGRPDIVGFGETSVQVSLNNGDGTFQKAGPVVTGFAYSAGGWRVDRHPRILADLTGDGKADIIGFADDGVHVALNNGNGTFQEPRLVLNAFGSGAGGWHAHLHPRYVADVTGNGRGDIVGFANGGVFVALGNGDGTFQPPKLVLEAFGYEAGGWRVGITPRYVVDLTGDGAADIVGISISGVTVSYNDGKGNFGPPQTLCDHFGSSQGWDAGKTIRMVANLQ</sequence>
<dbReference type="OrthoDB" id="1046782at2759"/>
<proteinExistence type="predicted"/>
<accession>A0A4Q2DU00</accession>
<reference evidence="2 3" key="1">
    <citation type="submission" date="2019-01" db="EMBL/GenBank/DDBJ databases">
        <title>Draft genome sequence of Psathyrella aberdarensis IHI B618.</title>
        <authorList>
            <person name="Buettner E."/>
            <person name="Kellner H."/>
        </authorList>
    </citation>
    <scope>NUCLEOTIDE SEQUENCE [LARGE SCALE GENOMIC DNA]</scope>
    <source>
        <strain evidence="2 3">IHI B618</strain>
    </source>
</reference>
<dbReference type="PANTHER" id="PTHR46580:SF2">
    <property type="entry name" value="MAM DOMAIN-CONTAINING PROTEIN"/>
    <property type="match status" value="1"/>
</dbReference>
<dbReference type="InterPro" id="IPR013517">
    <property type="entry name" value="FG-GAP"/>
</dbReference>
<evidence type="ECO:0000256" key="1">
    <source>
        <dbReference type="ARBA" id="ARBA00022729"/>
    </source>
</evidence>
<evidence type="ECO:0000313" key="3">
    <source>
        <dbReference type="Proteomes" id="UP000290288"/>
    </source>
</evidence>
<organism evidence="2 3">
    <name type="scientific">Candolleomyces aberdarensis</name>
    <dbReference type="NCBI Taxonomy" id="2316362"/>
    <lineage>
        <taxon>Eukaryota</taxon>
        <taxon>Fungi</taxon>
        <taxon>Dikarya</taxon>
        <taxon>Basidiomycota</taxon>
        <taxon>Agaricomycotina</taxon>
        <taxon>Agaricomycetes</taxon>
        <taxon>Agaricomycetidae</taxon>
        <taxon>Agaricales</taxon>
        <taxon>Agaricineae</taxon>
        <taxon>Psathyrellaceae</taxon>
        <taxon>Candolleomyces</taxon>
    </lineage>
</organism>
<keyword evidence="1" id="KW-0732">Signal</keyword>
<dbReference type="Gene3D" id="2.130.10.130">
    <property type="entry name" value="Integrin alpha, N-terminal"/>
    <property type="match status" value="1"/>
</dbReference>
<dbReference type="InterPro" id="IPR028994">
    <property type="entry name" value="Integrin_alpha_N"/>
</dbReference>
<name>A0A4Q2DU00_9AGAR</name>
<dbReference type="Pfam" id="PF13517">
    <property type="entry name" value="FG-GAP_3"/>
    <property type="match status" value="2"/>
</dbReference>
<evidence type="ECO:0000313" key="2">
    <source>
        <dbReference type="EMBL" id="RXW23196.1"/>
    </source>
</evidence>
<dbReference type="EMBL" id="SDEE01000049">
    <property type="protein sequence ID" value="RXW23196.1"/>
    <property type="molecule type" value="Genomic_DNA"/>
</dbReference>
<gene>
    <name evidence="2" type="ORF">EST38_g2669</name>
</gene>
<keyword evidence="3" id="KW-1185">Reference proteome</keyword>
<protein>
    <submittedName>
        <fullName evidence="2">Uncharacterized protein</fullName>
    </submittedName>
</protein>
<dbReference type="PANTHER" id="PTHR46580">
    <property type="entry name" value="SENSOR KINASE-RELATED"/>
    <property type="match status" value="1"/>
</dbReference>
<dbReference type="SUPFAM" id="SSF69318">
    <property type="entry name" value="Integrin alpha N-terminal domain"/>
    <property type="match status" value="1"/>
</dbReference>
<comment type="caution">
    <text evidence="2">The sequence shown here is derived from an EMBL/GenBank/DDBJ whole genome shotgun (WGS) entry which is preliminary data.</text>
</comment>
<dbReference type="Proteomes" id="UP000290288">
    <property type="component" value="Unassembled WGS sequence"/>
</dbReference>